<evidence type="ECO:0000256" key="3">
    <source>
        <dbReference type="ARBA" id="ARBA00023004"/>
    </source>
</evidence>
<dbReference type="EMBL" id="GISG01112202">
    <property type="protein sequence ID" value="MBA4639110.1"/>
    <property type="molecule type" value="Transcribed_RNA"/>
</dbReference>
<dbReference type="GO" id="GO:0016705">
    <property type="term" value="F:oxidoreductase activity, acting on paired donors, with incorporation or reduction of molecular oxygen"/>
    <property type="evidence" value="ECO:0007669"/>
    <property type="project" value="InterPro"/>
</dbReference>
<dbReference type="GO" id="GO:0005506">
    <property type="term" value="F:iron ion binding"/>
    <property type="evidence" value="ECO:0007669"/>
    <property type="project" value="InterPro"/>
</dbReference>
<keyword evidence="3 5" id="KW-0408">Iron</keyword>
<dbReference type="GO" id="GO:0016125">
    <property type="term" value="P:sterol metabolic process"/>
    <property type="evidence" value="ECO:0007669"/>
    <property type="project" value="TreeGrafter"/>
</dbReference>
<keyword evidence="4" id="KW-0456">Lyase</keyword>
<keyword evidence="2 5" id="KW-0479">Metal-binding</keyword>
<dbReference type="CDD" id="cd11071">
    <property type="entry name" value="CYP74"/>
    <property type="match status" value="1"/>
</dbReference>
<dbReference type="FunFam" id="1.10.630.10:FF:000024">
    <property type="entry name" value="Allene oxide synthase, chloroplastic"/>
    <property type="match status" value="1"/>
</dbReference>
<evidence type="ECO:0000256" key="7">
    <source>
        <dbReference type="SAM" id="Phobius"/>
    </source>
</evidence>
<evidence type="ECO:0008006" key="9">
    <source>
        <dbReference type="Google" id="ProtNLM"/>
    </source>
</evidence>
<dbReference type="GO" id="GO:0006631">
    <property type="term" value="P:fatty acid metabolic process"/>
    <property type="evidence" value="ECO:0007669"/>
    <property type="project" value="UniProtKB-ARBA"/>
</dbReference>
<comment type="cofactor">
    <cofactor evidence="5">
        <name>heme</name>
        <dbReference type="ChEBI" id="CHEBI:30413"/>
    </cofactor>
</comment>
<dbReference type="SUPFAM" id="SSF48264">
    <property type="entry name" value="Cytochrome P450"/>
    <property type="match status" value="1"/>
</dbReference>
<accession>A0A7C8ZD08</accession>
<dbReference type="InterPro" id="IPR036396">
    <property type="entry name" value="Cyt_P450_sf"/>
</dbReference>
<organism evidence="8">
    <name type="scientific">Opuntia streptacantha</name>
    <name type="common">Prickly pear cactus</name>
    <name type="synonym">Opuntia cardona</name>
    <dbReference type="NCBI Taxonomy" id="393608"/>
    <lineage>
        <taxon>Eukaryota</taxon>
        <taxon>Viridiplantae</taxon>
        <taxon>Streptophyta</taxon>
        <taxon>Embryophyta</taxon>
        <taxon>Tracheophyta</taxon>
        <taxon>Spermatophyta</taxon>
        <taxon>Magnoliopsida</taxon>
        <taxon>eudicotyledons</taxon>
        <taxon>Gunneridae</taxon>
        <taxon>Pentapetalae</taxon>
        <taxon>Caryophyllales</taxon>
        <taxon>Cactineae</taxon>
        <taxon>Cactaceae</taxon>
        <taxon>Opuntioideae</taxon>
        <taxon>Opuntia</taxon>
    </lineage>
</organism>
<feature type="transmembrane region" description="Helical" evidence="7">
    <location>
        <begin position="290"/>
        <end position="313"/>
    </location>
</feature>
<keyword evidence="1 5" id="KW-0349">Heme</keyword>
<feature type="binding site" description="axial binding residue" evidence="5">
    <location>
        <position position="445"/>
    </location>
    <ligand>
        <name>heme</name>
        <dbReference type="ChEBI" id="CHEBI:30413"/>
    </ligand>
    <ligandPart>
        <name>Fe</name>
        <dbReference type="ChEBI" id="CHEBI:18248"/>
    </ligandPart>
</feature>
<dbReference type="Pfam" id="PF00067">
    <property type="entry name" value="p450"/>
    <property type="match status" value="1"/>
</dbReference>
<sequence length="486" mass="54419">MQPPSLPSIAINTPPPPPRIDGLPLRTIPGGYGLPVVGPLLDRLNYFWFQGPDTFFRKRIEKYKSTVFRTNVPPCFPFFTGVNPNVVAVLDCQSFSHLFDMEIVDKRNILVGDFMPSVKLTGGVRVCAYLDPTEDDHAKVKSFAMSILKKSSSVWVSSLLSSLDTMWTSIDESISKDGKASVLGPLQKCLFTFLSKSIVGADPASYSPKLADSGFIMLDKWLALQLLPTIHIPAFQPLVEIFLHSFSYPFWLVKGDYEKLTHFVAQEGKEVIQWAETEYGLSRETTIHNLLFILGFNAYGGFSVFLPILINILGTDSTGLQDRLREEVREKCGSTTPSFNTVQGMPLVKSFVYETLRLNPPVPMQYGRAKKDFLLTSHDAAFEVKRGELLCGYHKLTMRDPKVFSDPETLDPERFVGEKGQELLKYLYWSNGPQTGEPSPLNKQCPGKETVVLTTCLLVAHLFQRYDYFKIDSSGSIVAAEKAKQV</sequence>
<dbReference type="AlphaFoldDB" id="A0A7C8ZD08"/>
<dbReference type="GO" id="GO:0004497">
    <property type="term" value="F:monooxygenase activity"/>
    <property type="evidence" value="ECO:0007669"/>
    <property type="project" value="InterPro"/>
</dbReference>
<dbReference type="GO" id="GO:0020037">
    <property type="term" value="F:heme binding"/>
    <property type="evidence" value="ECO:0007669"/>
    <property type="project" value="InterPro"/>
</dbReference>
<dbReference type="PANTHER" id="PTHR24286:SF49">
    <property type="entry name" value="INACTIVE LINOLENATE HYDROPEROXIDE LYASE-RELATED"/>
    <property type="match status" value="1"/>
</dbReference>
<dbReference type="InterPro" id="IPR002403">
    <property type="entry name" value="Cyt_P450_E_grp-IV"/>
</dbReference>
<dbReference type="Gene3D" id="1.10.630.10">
    <property type="entry name" value="Cytochrome P450"/>
    <property type="match status" value="1"/>
</dbReference>
<evidence type="ECO:0000256" key="6">
    <source>
        <dbReference type="SAM" id="MobiDB-lite"/>
    </source>
</evidence>
<reference evidence="8" key="2">
    <citation type="submission" date="2020-07" db="EMBL/GenBank/DDBJ databases">
        <authorList>
            <person name="Vera ALvarez R."/>
            <person name="Arias-Moreno D.M."/>
            <person name="Jimenez-Jacinto V."/>
            <person name="Jimenez-Bremont J.F."/>
            <person name="Swaminathan K."/>
            <person name="Moose S.P."/>
            <person name="Guerrero-Gonzalez M.L."/>
            <person name="Marino-Ramirez L."/>
            <person name="Landsman D."/>
            <person name="Rodriguez-Kessler M."/>
            <person name="Delgado-Sanchez P."/>
        </authorList>
    </citation>
    <scope>NUCLEOTIDE SEQUENCE</scope>
    <source>
        <tissue evidence="8">Cladode</tissue>
    </source>
</reference>
<evidence type="ECO:0000256" key="2">
    <source>
        <dbReference type="ARBA" id="ARBA00022723"/>
    </source>
</evidence>
<reference evidence="8" key="1">
    <citation type="journal article" date="2013" name="J. Plant Res.">
        <title>Effect of fungi and light on seed germination of three Opuntia species from semiarid lands of central Mexico.</title>
        <authorList>
            <person name="Delgado-Sanchez P."/>
            <person name="Jimenez-Bremont J.F."/>
            <person name="Guerrero-Gonzalez Mde L."/>
            <person name="Flores J."/>
        </authorList>
    </citation>
    <scope>NUCLEOTIDE SEQUENCE</scope>
    <source>
        <tissue evidence="8">Cladode</tissue>
    </source>
</reference>
<keyword evidence="7" id="KW-1133">Transmembrane helix</keyword>
<protein>
    <recommendedName>
        <fullName evidence="9">Hydroperoxide dehydratase</fullName>
    </recommendedName>
</protein>
<proteinExistence type="predicted"/>
<keyword evidence="7" id="KW-0472">Membrane</keyword>
<keyword evidence="7" id="KW-0812">Transmembrane</keyword>
<name>A0A7C8ZD08_OPUST</name>
<evidence type="ECO:0000256" key="1">
    <source>
        <dbReference type="ARBA" id="ARBA00022617"/>
    </source>
</evidence>
<dbReference type="PANTHER" id="PTHR24286">
    <property type="entry name" value="CYTOCHROME P450 26"/>
    <property type="match status" value="1"/>
</dbReference>
<evidence type="ECO:0000313" key="8">
    <source>
        <dbReference type="EMBL" id="MBA4639110.1"/>
    </source>
</evidence>
<evidence type="ECO:0000256" key="5">
    <source>
        <dbReference type="PIRSR" id="PIRSR602403-1"/>
    </source>
</evidence>
<dbReference type="InterPro" id="IPR001128">
    <property type="entry name" value="Cyt_P450"/>
</dbReference>
<evidence type="ECO:0000256" key="4">
    <source>
        <dbReference type="ARBA" id="ARBA00023239"/>
    </source>
</evidence>
<feature type="region of interest" description="Disordered" evidence="6">
    <location>
        <begin position="1"/>
        <end position="20"/>
    </location>
</feature>
<dbReference type="GO" id="GO:0016829">
    <property type="term" value="F:lyase activity"/>
    <property type="evidence" value="ECO:0007669"/>
    <property type="project" value="UniProtKB-KW"/>
</dbReference>
<dbReference type="PRINTS" id="PR00465">
    <property type="entry name" value="EP450IV"/>
</dbReference>